<organism evidence="2 3">
    <name type="scientific">Trichinella pseudospiralis</name>
    <name type="common">Parasitic roundworm</name>
    <dbReference type="NCBI Taxonomy" id="6337"/>
    <lineage>
        <taxon>Eukaryota</taxon>
        <taxon>Metazoa</taxon>
        <taxon>Ecdysozoa</taxon>
        <taxon>Nematoda</taxon>
        <taxon>Enoplea</taxon>
        <taxon>Dorylaimia</taxon>
        <taxon>Trichinellida</taxon>
        <taxon>Trichinellidae</taxon>
        <taxon>Trichinella</taxon>
    </lineage>
</organism>
<dbReference type="EMBL" id="JYDT01000042">
    <property type="protein sequence ID" value="KRY88448.1"/>
    <property type="molecule type" value="Genomic_DNA"/>
</dbReference>
<accession>A0A0V1FR33</accession>
<comment type="caution">
    <text evidence="2">The sequence shown here is derived from an EMBL/GenBank/DDBJ whole genome shotgun (WGS) entry which is preliminary data.</text>
</comment>
<keyword evidence="1" id="KW-0812">Transmembrane</keyword>
<reference evidence="2 3" key="1">
    <citation type="submission" date="2015-01" db="EMBL/GenBank/DDBJ databases">
        <title>Evolution of Trichinella species and genotypes.</title>
        <authorList>
            <person name="Korhonen P.K."/>
            <person name="Edoardo P."/>
            <person name="Giuseppe L.R."/>
            <person name="Gasser R.B."/>
        </authorList>
    </citation>
    <scope>NUCLEOTIDE SEQUENCE [LARGE SCALE GENOMIC DNA]</scope>
    <source>
        <strain evidence="2">ISS470</strain>
    </source>
</reference>
<dbReference type="AlphaFoldDB" id="A0A0V1FR33"/>
<keyword evidence="3" id="KW-1185">Reference proteome</keyword>
<name>A0A0V1FR33_TRIPS</name>
<evidence type="ECO:0000256" key="1">
    <source>
        <dbReference type="SAM" id="Phobius"/>
    </source>
</evidence>
<keyword evidence="1" id="KW-0472">Membrane</keyword>
<sequence>MASHLRKYDQLTCRLVCAADLTEILEFEIVNKLPICCSSKDVLHKSVELQSLSSFIFSSFCMTETILNIFNYVHLVFFQYYSTKPQMHRDAFEIELEKTLQDRMK</sequence>
<gene>
    <name evidence="2" type="ORF">T4D_1385</name>
</gene>
<evidence type="ECO:0000313" key="2">
    <source>
        <dbReference type="EMBL" id="KRY88448.1"/>
    </source>
</evidence>
<protein>
    <submittedName>
        <fullName evidence="2">Uncharacterized protein</fullName>
    </submittedName>
</protein>
<feature type="transmembrane region" description="Helical" evidence="1">
    <location>
        <begin position="55"/>
        <end position="78"/>
    </location>
</feature>
<keyword evidence="1" id="KW-1133">Transmembrane helix</keyword>
<proteinExistence type="predicted"/>
<dbReference type="Proteomes" id="UP000054995">
    <property type="component" value="Unassembled WGS sequence"/>
</dbReference>
<evidence type="ECO:0000313" key="3">
    <source>
        <dbReference type="Proteomes" id="UP000054995"/>
    </source>
</evidence>